<sequence length="196" mass="20770">MKDDATVARAKQGDADAWRTLYRQHGGRLIVWLQSRPTGDTAAAPEDVAAEAWFVAAQKIADFHGSATDFAGWLFGIARRISATAKRTSDRRATSPGEVTELVGAVDGPHVDIVANDWVRSVLATLPPRERSVIGLVDGLGIDTAMAAEILGISTVALRVARHRGLKRLKGSLGTPHLEVVRDSAPHPEAGPAAAS</sequence>
<feature type="domain" description="RNA polymerase sigma-70 region 2" evidence="6">
    <location>
        <begin position="21"/>
        <end position="91"/>
    </location>
</feature>
<evidence type="ECO:0000256" key="2">
    <source>
        <dbReference type="ARBA" id="ARBA00023015"/>
    </source>
</evidence>
<protein>
    <submittedName>
        <fullName evidence="8">DNA-directed RNA polymerase sigma-70 factor</fullName>
    </submittedName>
</protein>
<evidence type="ECO:0000313" key="9">
    <source>
        <dbReference type="Proteomes" id="UP000630594"/>
    </source>
</evidence>
<dbReference type="RefSeq" id="WP_188420966.1">
    <property type="nucleotide sequence ID" value="NZ_BMCK01000001.1"/>
</dbReference>
<dbReference type="SUPFAM" id="SSF88946">
    <property type="entry name" value="Sigma2 domain of RNA polymerase sigma factors"/>
    <property type="match status" value="1"/>
</dbReference>
<feature type="domain" description="RNA polymerase sigma factor 70 region 4 type 2" evidence="7">
    <location>
        <begin position="118"/>
        <end position="169"/>
    </location>
</feature>
<evidence type="ECO:0000313" key="8">
    <source>
        <dbReference type="EMBL" id="GGD11894.1"/>
    </source>
</evidence>
<dbReference type="SUPFAM" id="SSF88659">
    <property type="entry name" value="Sigma3 and sigma4 domains of RNA polymerase sigma factors"/>
    <property type="match status" value="1"/>
</dbReference>
<comment type="similarity">
    <text evidence="1">Belongs to the sigma-70 factor family. ECF subfamily.</text>
</comment>
<dbReference type="Proteomes" id="UP000630594">
    <property type="component" value="Unassembled WGS sequence"/>
</dbReference>
<keyword evidence="2" id="KW-0805">Transcription regulation</keyword>
<keyword evidence="8" id="KW-0240">DNA-directed RNA polymerase</keyword>
<dbReference type="InterPro" id="IPR007627">
    <property type="entry name" value="RNA_pol_sigma70_r2"/>
</dbReference>
<dbReference type="InterPro" id="IPR014284">
    <property type="entry name" value="RNA_pol_sigma-70_dom"/>
</dbReference>
<evidence type="ECO:0000259" key="6">
    <source>
        <dbReference type="Pfam" id="PF04542"/>
    </source>
</evidence>
<organism evidence="8 9">
    <name type="scientific">Nocardioides daphniae</name>
    <dbReference type="NCBI Taxonomy" id="402297"/>
    <lineage>
        <taxon>Bacteria</taxon>
        <taxon>Bacillati</taxon>
        <taxon>Actinomycetota</taxon>
        <taxon>Actinomycetes</taxon>
        <taxon>Propionibacteriales</taxon>
        <taxon>Nocardioidaceae</taxon>
        <taxon>Nocardioides</taxon>
    </lineage>
</organism>
<comment type="caution">
    <text evidence="8">The sequence shown here is derived from an EMBL/GenBank/DDBJ whole genome shotgun (WGS) entry which is preliminary data.</text>
</comment>
<dbReference type="Gene3D" id="1.10.1740.10">
    <property type="match status" value="1"/>
</dbReference>
<dbReference type="PANTHER" id="PTHR43133:SF66">
    <property type="entry name" value="ECF RNA POLYMERASE SIGMA FACTOR SIGK"/>
    <property type="match status" value="1"/>
</dbReference>
<name>A0ABQ1Q3A4_9ACTN</name>
<dbReference type="PANTHER" id="PTHR43133">
    <property type="entry name" value="RNA POLYMERASE ECF-TYPE SIGMA FACTO"/>
    <property type="match status" value="1"/>
</dbReference>
<dbReference type="Gene3D" id="1.10.10.10">
    <property type="entry name" value="Winged helix-like DNA-binding domain superfamily/Winged helix DNA-binding domain"/>
    <property type="match status" value="1"/>
</dbReference>
<dbReference type="InterPro" id="IPR013324">
    <property type="entry name" value="RNA_pol_sigma_r3/r4-like"/>
</dbReference>
<dbReference type="InterPro" id="IPR013325">
    <property type="entry name" value="RNA_pol_sigma_r2"/>
</dbReference>
<feature type="region of interest" description="Disordered" evidence="5">
    <location>
        <begin position="177"/>
        <end position="196"/>
    </location>
</feature>
<dbReference type="InterPro" id="IPR036388">
    <property type="entry name" value="WH-like_DNA-bd_sf"/>
</dbReference>
<keyword evidence="9" id="KW-1185">Reference proteome</keyword>
<evidence type="ECO:0000256" key="4">
    <source>
        <dbReference type="ARBA" id="ARBA00023163"/>
    </source>
</evidence>
<gene>
    <name evidence="8" type="ORF">GCM10007231_08480</name>
</gene>
<keyword evidence="3" id="KW-0731">Sigma factor</keyword>
<evidence type="ECO:0000259" key="7">
    <source>
        <dbReference type="Pfam" id="PF08281"/>
    </source>
</evidence>
<reference evidence="9" key="1">
    <citation type="journal article" date="2019" name="Int. J. Syst. Evol. Microbiol.">
        <title>The Global Catalogue of Microorganisms (GCM) 10K type strain sequencing project: providing services to taxonomists for standard genome sequencing and annotation.</title>
        <authorList>
            <consortium name="The Broad Institute Genomics Platform"/>
            <consortium name="The Broad Institute Genome Sequencing Center for Infectious Disease"/>
            <person name="Wu L."/>
            <person name="Ma J."/>
        </authorList>
    </citation>
    <scope>NUCLEOTIDE SEQUENCE [LARGE SCALE GENOMIC DNA]</scope>
    <source>
        <strain evidence="9">CCM 7403</strain>
    </source>
</reference>
<dbReference type="Pfam" id="PF04542">
    <property type="entry name" value="Sigma70_r2"/>
    <property type="match status" value="1"/>
</dbReference>
<keyword evidence="4" id="KW-0804">Transcription</keyword>
<dbReference type="InterPro" id="IPR013249">
    <property type="entry name" value="RNA_pol_sigma70_r4_t2"/>
</dbReference>
<dbReference type="Pfam" id="PF08281">
    <property type="entry name" value="Sigma70_r4_2"/>
    <property type="match status" value="1"/>
</dbReference>
<evidence type="ECO:0000256" key="3">
    <source>
        <dbReference type="ARBA" id="ARBA00023082"/>
    </source>
</evidence>
<accession>A0ABQ1Q3A4</accession>
<dbReference type="GO" id="GO:0000428">
    <property type="term" value="C:DNA-directed RNA polymerase complex"/>
    <property type="evidence" value="ECO:0007669"/>
    <property type="project" value="UniProtKB-KW"/>
</dbReference>
<dbReference type="InterPro" id="IPR039425">
    <property type="entry name" value="RNA_pol_sigma-70-like"/>
</dbReference>
<evidence type="ECO:0000256" key="1">
    <source>
        <dbReference type="ARBA" id="ARBA00010641"/>
    </source>
</evidence>
<dbReference type="EMBL" id="BMCK01000001">
    <property type="protein sequence ID" value="GGD11894.1"/>
    <property type="molecule type" value="Genomic_DNA"/>
</dbReference>
<evidence type="ECO:0000256" key="5">
    <source>
        <dbReference type="SAM" id="MobiDB-lite"/>
    </source>
</evidence>
<proteinExistence type="inferred from homology"/>
<dbReference type="NCBIfam" id="TIGR02937">
    <property type="entry name" value="sigma70-ECF"/>
    <property type="match status" value="1"/>
</dbReference>